<dbReference type="SMART" id="SM00248">
    <property type="entry name" value="ANK"/>
    <property type="match status" value="16"/>
</dbReference>
<name>A0ABR1RVA2_9PEZI</name>
<evidence type="ECO:0000313" key="10">
    <source>
        <dbReference type="Proteomes" id="UP001396898"/>
    </source>
</evidence>
<proteinExistence type="predicted"/>
<dbReference type="PANTHER" id="PTHR24198:SF165">
    <property type="entry name" value="ANKYRIN REPEAT-CONTAINING PROTEIN-RELATED"/>
    <property type="match status" value="1"/>
</dbReference>
<gene>
    <name evidence="9" type="ORF">PG991_007947</name>
</gene>
<dbReference type="InterPro" id="IPR036770">
    <property type="entry name" value="Ankyrin_rpt-contain_sf"/>
</dbReference>
<feature type="repeat" description="ANK" evidence="6">
    <location>
        <begin position="1227"/>
        <end position="1259"/>
    </location>
</feature>
<feature type="region of interest" description="Disordered" evidence="7">
    <location>
        <begin position="1"/>
        <end position="41"/>
    </location>
</feature>
<dbReference type="PROSITE" id="PS50297">
    <property type="entry name" value="ANK_REP_REGION"/>
    <property type="match status" value="4"/>
</dbReference>
<feature type="compositionally biased region" description="Polar residues" evidence="7">
    <location>
        <begin position="30"/>
        <end position="41"/>
    </location>
</feature>
<dbReference type="InterPro" id="IPR027417">
    <property type="entry name" value="P-loop_NTPase"/>
</dbReference>
<evidence type="ECO:0000256" key="6">
    <source>
        <dbReference type="PROSITE-ProRule" id="PRU00023"/>
    </source>
</evidence>
<feature type="repeat" description="ANK" evidence="6">
    <location>
        <begin position="1362"/>
        <end position="1399"/>
    </location>
</feature>
<dbReference type="EMBL" id="JAQQWI010000010">
    <property type="protein sequence ID" value="KAK8018757.1"/>
    <property type="molecule type" value="Genomic_DNA"/>
</dbReference>
<dbReference type="Pfam" id="PF24883">
    <property type="entry name" value="NPHP3_N"/>
    <property type="match status" value="1"/>
</dbReference>
<evidence type="ECO:0000259" key="8">
    <source>
        <dbReference type="Pfam" id="PF24883"/>
    </source>
</evidence>
<keyword evidence="1" id="KW-0479">Metal-binding</keyword>
<dbReference type="Gene3D" id="1.25.40.20">
    <property type="entry name" value="Ankyrin repeat-containing domain"/>
    <property type="match status" value="4"/>
</dbReference>
<feature type="domain" description="Nephrocystin 3-like N-terminal" evidence="8">
    <location>
        <begin position="296"/>
        <end position="464"/>
    </location>
</feature>
<dbReference type="PROSITE" id="PS50088">
    <property type="entry name" value="ANK_REPEAT"/>
    <property type="match status" value="5"/>
</dbReference>
<keyword evidence="10" id="KW-1185">Reference proteome</keyword>
<feature type="compositionally biased region" description="Basic and acidic residues" evidence="7">
    <location>
        <begin position="1630"/>
        <end position="1639"/>
    </location>
</feature>
<comment type="caution">
    <text evidence="9">The sequence shown here is derived from an EMBL/GenBank/DDBJ whole genome shotgun (WGS) entry which is preliminary data.</text>
</comment>
<feature type="repeat" description="ANK" evidence="6">
    <location>
        <begin position="1469"/>
        <end position="1501"/>
    </location>
</feature>
<evidence type="ECO:0000256" key="3">
    <source>
        <dbReference type="ARBA" id="ARBA00022771"/>
    </source>
</evidence>
<feature type="region of interest" description="Disordered" evidence="7">
    <location>
        <begin position="977"/>
        <end position="1009"/>
    </location>
</feature>
<dbReference type="PANTHER" id="PTHR24198">
    <property type="entry name" value="ANKYRIN REPEAT AND PROTEIN KINASE DOMAIN-CONTAINING PROTEIN"/>
    <property type="match status" value="1"/>
</dbReference>
<sequence length="1689" mass="186273">MAPGRRLLSRLGIRPRAQRPAAQPEPSLAHSPTQDHQPVSGSAVHNSAFDLALSSFLNSVGEEERNAFIRAHSNISADSLFARIAKIDVQDKETSTRSHLDTVSRFLRLLNQLVNGVSIGIQASPEISSLVVGGAKLIIDMAANFVDFFEKLTGMIQRLNDHLGHLDEFSKLNDNELILTSTANVYGGLLQFYHHAYRVYKTTAGRRRLHPHLRAGFQAQWKPFEEVFGKINFDIQHHLSVLAHAAGATTLNTVIDLSRHRAEEAVARQRMQVLEWLSAMEFDSTQASMLRKRWPGTGTWLVEHDHFKLWLFDLSPPPILWCHGGPGTGKSVMASVIVDYVQRELSSHTPCPILTYAYFSYQDAEGKQAEPAVASLTKQLIGAHEKIPDVIMEAFKDHSNQGKKPTFETMTTMFCQMAKQASKVFVVIDALDECHETDRDLFLGHFITEVLQNSSSIRLLITSRPETSISDYLRRLPIREFEIGGTHTRRDIKSYVRGRLESSSQPIPGSNGRAQRTLMVQSPHVRDEISEILESSSDGMFLWVELQLNQIFRQRNEDDIFEVLASLPRGLHDTYTRILQQIEQESQPLLTLAAKCLMWVIYGRKLLRLYELQDAISSDESFTNLAQLKRSRNRYTLRDIVDVCRGLIVPEAEYNGENLQGWAFVKLVHSSLADFLFTDTSIARTEFASLQDVETIECNLALACVNYLVRFYLEDGPAASFHELRMRLAGKNTPFAWYCARFFDEHAIMATETKELKMALGNLLEQTSSSLTALMQLRHMTLPNRRNDFMVFDEVNGRTIVETSRLVEMESIKEDRKWEDLDLQPSVLHEACSYGQQDQVKYLIDSGLDPTLPNVAGETPFAIAILKQRHDVVHLLLKAGVDVNQPIHAWETALEISAWEGDYALVTLLLDSGASGIENDCSLTSAVYRAVQSKETEVAKLLLSRGAIPLDYILLEAAEKGLAEIVEIILRSGVNPDGKEHIEESESDSGPDTERRLIPSRRKGDSIHGFSAGPDIRPLYCASKWGLTEAVSVLLQYQADANLIGGSYGTPLQAAALGGRLEIMKLLLSHGGIDSIDNASGEYGTALAAAAYNGQKSAIELLLDAGADVNVPGGYYGYPLAASVVFDDADGRSSSDWMMMSNDNQINRGTHNVTEVLIKAGADVTGQGPVALALAAELGHTKLAGLLVSYGVRCNTQILAKTAPSSPSELVELLVEQGADPNVLDEKGRTPLIRAVRKMNLDAVKTLLAKGADPNLPTGEDDIYSRPMTRALHEACMRADLPVVHELLDNHADPNLWGAIEQGSETGFGYRVAKAKGTALHAACGAYHKLRGSDDSPSTEPLSEVVSLLLEKGAKVNEEAEHGWTALELACSRNTGDEHAYKIATLLVDAGADINAPCGEHAGAIEAAARHQFVDIVELLLVSGTVDAASEQNALQVAAEKGNEAIVTTLVNHGVDVMVPRGKSKFVCKHDKPVHSAARIGSFDMFKTLLSAGANIHQLGYYGSLYETALVGYSLSDDGEGGWADVIKLLRQEGAEEPLATCHYGVVCNGPKCSGPRKNIWEIFLDSDPWCNRSPPSDWIRGTRYECCECEEFNLCSACNALFAEEEDSAVQDKIRPPASDSRQEEDDPSSDHETRHEAHHMMQALTVRDSLGIEENLGTKRKKGRDIEESPYDMLLQVLEADAMSVAF</sequence>
<feature type="compositionally biased region" description="Basic and acidic residues" evidence="7">
    <location>
        <begin position="992"/>
        <end position="1006"/>
    </location>
</feature>
<keyword evidence="4" id="KW-0862">Zinc</keyword>
<evidence type="ECO:0000256" key="7">
    <source>
        <dbReference type="SAM" id="MobiDB-lite"/>
    </source>
</evidence>
<dbReference type="Pfam" id="PF00023">
    <property type="entry name" value="Ank"/>
    <property type="match status" value="1"/>
</dbReference>
<feature type="repeat" description="ANK" evidence="6">
    <location>
        <begin position="1082"/>
        <end position="1114"/>
    </location>
</feature>
<evidence type="ECO:0000256" key="5">
    <source>
        <dbReference type="ARBA" id="ARBA00023043"/>
    </source>
</evidence>
<keyword evidence="2" id="KW-0677">Repeat</keyword>
<organism evidence="9 10">
    <name type="scientific">Apiospora marii</name>
    <dbReference type="NCBI Taxonomy" id="335849"/>
    <lineage>
        <taxon>Eukaryota</taxon>
        <taxon>Fungi</taxon>
        <taxon>Dikarya</taxon>
        <taxon>Ascomycota</taxon>
        <taxon>Pezizomycotina</taxon>
        <taxon>Sordariomycetes</taxon>
        <taxon>Xylariomycetidae</taxon>
        <taxon>Amphisphaeriales</taxon>
        <taxon>Apiosporaceae</taxon>
        <taxon>Apiospora</taxon>
    </lineage>
</organism>
<dbReference type="InterPro" id="IPR056884">
    <property type="entry name" value="NPHP3-like_N"/>
</dbReference>
<reference evidence="9 10" key="1">
    <citation type="submission" date="2023-01" db="EMBL/GenBank/DDBJ databases">
        <title>Analysis of 21 Apiospora genomes using comparative genomics revels a genus with tremendous synthesis potential of carbohydrate active enzymes and secondary metabolites.</title>
        <authorList>
            <person name="Sorensen T."/>
        </authorList>
    </citation>
    <scope>NUCLEOTIDE SEQUENCE [LARGE SCALE GENOMIC DNA]</scope>
    <source>
        <strain evidence="9 10">CBS 20057</strain>
    </source>
</reference>
<feature type="compositionally biased region" description="Low complexity" evidence="7">
    <location>
        <begin position="14"/>
        <end position="24"/>
    </location>
</feature>
<dbReference type="InterPro" id="IPR002110">
    <property type="entry name" value="Ankyrin_rpt"/>
</dbReference>
<protein>
    <recommendedName>
        <fullName evidence="8">Nephrocystin 3-like N-terminal domain-containing protein</fullName>
    </recommendedName>
</protein>
<keyword evidence="3" id="KW-0863">Zinc-finger</keyword>
<dbReference type="Proteomes" id="UP001396898">
    <property type="component" value="Unassembled WGS sequence"/>
</dbReference>
<dbReference type="Pfam" id="PF12796">
    <property type="entry name" value="Ank_2"/>
    <property type="match status" value="4"/>
</dbReference>
<accession>A0ABR1RVA2</accession>
<evidence type="ECO:0000256" key="4">
    <source>
        <dbReference type="ARBA" id="ARBA00022833"/>
    </source>
</evidence>
<evidence type="ECO:0000313" key="9">
    <source>
        <dbReference type="EMBL" id="KAK8018757.1"/>
    </source>
</evidence>
<feature type="region of interest" description="Disordered" evidence="7">
    <location>
        <begin position="1610"/>
        <end position="1639"/>
    </location>
</feature>
<feature type="repeat" description="ANK" evidence="6">
    <location>
        <begin position="856"/>
        <end position="884"/>
    </location>
</feature>
<dbReference type="SUPFAM" id="SSF48403">
    <property type="entry name" value="Ankyrin repeat"/>
    <property type="match status" value="3"/>
</dbReference>
<dbReference type="InterPro" id="IPR043145">
    <property type="entry name" value="Znf_ZZ_sf"/>
</dbReference>
<evidence type="ECO:0000256" key="1">
    <source>
        <dbReference type="ARBA" id="ARBA00022723"/>
    </source>
</evidence>
<dbReference type="Gene3D" id="3.40.50.300">
    <property type="entry name" value="P-loop containing nucleotide triphosphate hydrolases"/>
    <property type="match status" value="1"/>
</dbReference>
<evidence type="ECO:0000256" key="2">
    <source>
        <dbReference type="ARBA" id="ARBA00022737"/>
    </source>
</evidence>
<dbReference type="Gene3D" id="3.30.60.90">
    <property type="match status" value="1"/>
</dbReference>
<dbReference type="SUPFAM" id="SSF52540">
    <property type="entry name" value="P-loop containing nucleoside triphosphate hydrolases"/>
    <property type="match status" value="1"/>
</dbReference>
<keyword evidence="5 6" id="KW-0040">ANK repeat</keyword>